<dbReference type="PIRSF" id="PIRSF001435">
    <property type="entry name" value="Nth"/>
    <property type="match status" value="1"/>
</dbReference>
<keyword evidence="12" id="KW-0255">Endonuclease</keyword>
<comment type="cofactor">
    <cofactor evidence="1">
        <name>[4Fe-4S] cluster</name>
        <dbReference type="ChEBI" id="CHEBI:49883"/>
    </cofactor>
</comment>
<feature type="domain" description="HhH-GPD" evidence="11">
    <location>
        <begin position="40"/>
        <end position="185"/>
    </location>
</feature>
<dbReference type="Gene3D" id="1.10.340.30">
    <property type="entry name" value="Hypothetical protein, domain 2"/>
    <property type="match status" value="1"/>
</dbReference>
<dbReference type="Pfam" id="PF00730">
    <property type="entry name" value="HhH-GPD"/>
    <property type="match status" value="1"/>
</dbReference>
<dbReference type="GO" id="GO:0004519">
    <property type="term" value="F:endonuclease activity"/>
    <property type="evidence" value="ECO:0007669"/>
    <property type="project" value="UniProtKB-KW"/>
</dbReference>
<keyword evidence="10" id="KW-0326">Glycosidase</keyword>
<gene>
    <name evidence="12" type="ORF">F9K24_11215</name>
</gene>
<dbReference type="InterPro" id="IPR011257">
    <property type="entry name" value="DNA_glycosylase"/>
</dbReference>
<evidence type="ECO:0000256" key="4">
    <source>
        <dbReference type="ARBA" id="ARBA00022723"/>
    </source>
</evidence>
<dbReference type="PANTHER" id="PTHR10359:SF18">
    <property type="entry name" value="ENDONUCLEASE III"/>
    <property type="match status" value="1"/>
</dbReference>
<dbReference type="GO" id="GO:0051539">
    <property type="term" value="F:4 iron, 4 sulfur cluster binding"/>
    <property type="evidence" value="ECO:0007669"/>
    <property type="project" value="UniProtKB-KW"/>
</dbReference>
<keyword evidence="12" id="KW-0540">Nuclease</keyword>
<dbReference type="GO" id="GO:0046872">
    <property type="term" value="F:metal ion binding"/>
    <property type="evidence" value="ECO:0007669"/>
    <property type="project" value="UniProtKB-KW"/>
</dbReference>
<evidence type="ECO:0000256" key="8">
    <source>
        <dbReference type="ARBA" id="ARBA00023014"/>
    </source>
</evidence>
<proteinExistence type="inferred from homology"/>
<evidence type="ECO:0000259" key="11">
    <source>
        <dbReference type="SMART" id="SM00478"/>
    </source>
</evidence>
<dbReference type="EMBL" id="WBUI01000010">
    <property type="protein sequence ID" value="KAB2932165.1"/>
    <property type="molecule type" value="Genomic_DNA"/>
</dbReference>
<evidence type="ECO:0000256" key="7">
    <source>
        <dbReference type="ARBA" id="ARBA00023004"/>
    </source>
</evidence>
<organism evidence="12 13">
    <name type="scientific">Leptonema illini</name>
    <dbReference type="NCBI Taxonomy" id="183"/>
    <lineage>
        <taxon>Bacteria</taxon>
        <taxon>Pseudomonadati</taxon>
        <taxon>Spirochaetota</taxon>
        <taxon>Spirochaetia</taxon>
        <taxon>Leptospirales</taxon>
        <taxon>Leptospiraceae</taxon>
        <taxon>Leptonema</taxon>
    </lineage>
</organism>
<dbReference type="GO" id="GO:0019104">
    <property type="term" value="F:DNA N-glycosylase activity"/>
    <property type="evidence" value="ECO:0007669"/>
    <property type="project" value="TreeGrafter"/>
</dbReference>
<keyword evidence="4" id="KW-0479">Metal-binding</keyword>
<keyword evidence="9" id="KW-0234">DNA repair</keyword>
<dbReference type="PROSITE" id="PS00764">
    <property type="entry name" value="ENDONUCLEASE_III_1"/>
    <property type="match status" value="1"/>
</dbReference>
<evidence type="ECO:0000256" key="10">
    <source>
        <dbReference type="ARBA" id="ARBA00023295"/>
    </source>
</evidence>
<dbReference type="AlphaFoldDB" id="A0A833LWV3"/>
<dbReference type="CDD" id="cd00056">
    <property type="entry name" value="ENDO3c"/>
    <property type="match status" value="1"/>
</dbReference>
<evidence type="ECO:0000256" key="5">
    <source>
        <dbReference type="ARBA" id="ARBA00022763"/>
    </source>
</evidence>
<comment type="caution">
    <text evidence="12">The sequence shown here is derived from an EMBL/GenBank/DDBJ whole genome shotgun (WGS) entry which is preliminary data.</text>
</comment>
<keyword evidence="7" id="KW-0408">Iron</keyword>
<dbReference type="InterPro" id="IPR023170">
    <property type="entry name" value="HhH_base_excis_C"/>
</dbReference>
<dbReference type="InterPro" id="IPR004035">
    <property type="entry name" value="Endouclease-III_FeS-bd_BS"/>
</dbReference>
<dbReference type="GO" id="GO:0006285">
    <property type="term" value="P:base-excision repair, AP site formation"/>
    <property type="evidence" value="ECO:0007669"/>
    <property type="project" value="TreeGrafter"/>
</dbReference>
<keyword evidence="8" id="KW-0411">Iron-sulfur</keyword>
<dbReference type="SMART" id="SM00478">
    <property type="entry name" value="ENDO3c"/>
    <property type="match status" value="1"/>
</dbReference>
<evidence type="ECO:0000256" key="9">
    <source>
        <dbReference type="ARBA" id="ARBA00023204"/>
    </source>
</evidence>
<dbReference type="Gene3D" id="1.10.1670.10">
    <property type="entry name" value="Helix-hairpin-Helix base-excision DNA repair enzymes (C-terminal)"/>
    <property type="match status" value="1"/>
</dbReference>
<accession>A0A833LWV3</accession>
<evidence type="ECO:0000313" key="12">
    <source>
        <dbReference type="EMBL" id="KAB2932165.1"/>
    </source>
</evidence>
<keyword evidence="3" id="KW-0004">4Fe-4S</keyword>
<protein>
    <submittedName>
        <fullName evidence="12">Endonuclease III</fullName>
    </submittedName>
</protein>
<sequence>MSLFSTNWNDHFARLNERYGKRKHPLEYRNLYQLMIMTILSARDSDKHINQVAPPFFDAYPRLSDLARAKPRDLHPLLRGVTNYEKKCEWICETAKQIGSDDKIPLTLEGLVQMKGIGRKTALVILREIGKPGKGIIVDLHVERIVPRLGLGEGTPAKIEKALMGTLDPALWADAGMSLSFLGREICRPTNPKCPDCIFVDVCPYFQNRKT</sequence>
<keyword evidence="5" id="KW-0227">DNA damage</keyword>
<dbReference type="InterPro" id="IPR003265">
    <property type="entry name" value="HhH-GPD_domain"/>
</dbReference>
<dbReference type="PANTHER" id="PTHR10359">
    <property type="entry name" value="A/G-SPECIFIC ADENINE GLYCOSYLASE/ENDONUCLEASE III"/>
    <property type="match status" value="1"/>
</dbReference>
<evidence type="ECO:0000256" key="6">
    <source>
        <dbReference type="ARBA" id="ARBA00022801"/>
    </source>
</evidence>
<evidence type="ECO:0000256" key="3">
    <source>
        <dbReference type="ARBA" id="ARBA00022485"/>
    </source>
</evidence>
<evidence type="ECO:0000256" key="2">
    <source>
        <dbReference type="ARBA" id="ARBA00008343"/>
    </source>
</evidence>
<dbReference type="SUPFAM" id="SSF48150">
    <property type="entry name" value="DNA-glycosylase"/>
    <property type="match status" value="1"/>
</dbReference>
<comment type="similarity">
    <text evidence="2">Belongs to the Nth/MutY family.</text>
</comment>
<name>A0A833LWV3_9LEPT</name>
<dbReference type="Proteomes" id="UP000460298">
    <property type="component" value="Unassembled WGS sequence"/>
</dbReference>
<evidence type="ECO:0000313" key="13">
    <source>
        <dbReference type="Proteomes" id="UP000460298"/>
    </source>
</evidence>
<keyword evidence="6" id="KW-0378">Hydrolase</keyword>
<evidence type="ECO:0000256" key="1">
    <source>
        <dbReference type="ARBA" id="ARBA00001966"/>
    </source>
</evidence>
<reference evidence="12 13" key="1">
    <citation type="submission" date="2019-10" db="EMBL/GenBank/DDBJ databases">
        <title>Extracellular Electron Transfer in a Candidatus Methanoperedens spp. Enrichment Culture.</title>
        <authorList>
            <person name="Berger S."/>
            <person name="Rangel Shaw D."/>
            <person name="Berben T."/>
            <person name="In 'T Zandt M."/>
            <person name="Frank J."/>
            <person name="Reimann J."/>
            <person name="Jetten M.S.M."/>
            <person name="Welte C.U."/>
        </authorList>
    </citation>
    <scope>NUCLEOTIDE SEQUENCE [LARGE SCALE GENOMIC DNA]</scope>
    <source>
        <strain evidence="12">SB12</strain>
    </source>
</reference>